<comment type="caution">
    <text evidence="1">The sequence shown here is derived from an EMBL/GenBank/DDBJ whole genome shotgun (WGS) entry which is preliminary data.</text>
</comment>
<dbReference type="AlphaFoldDB" id="A0A5C4T2P9"/>
<reference evidence="1 2" key="1">
    <citation type="submission" date="2019-05" db="EMBL/GenBank/DDBJ databases">
        <title>We sequenced the genome of Paenibacillus hemerocallicola KCTC 33185 for further insight into its adaptation and study the phylogeny of Paenibacillus.</title>
        <authorList>
            <person name="Narsing Rao M.P."/>
        </authorList>
    </citation>
    <scope>NUCLEOTIDE SEQUENCE [LARGE SCALE GENOMIC DNA]</scope>
    <source>
        <strain evidence="1 2">KCTC 33185</strain>
    </source>
</reference>
<accession>A0A5C4T2P9</accession>
<dbReference type="InterPro" id="IPR019658">
    <property type="entry name" value="DUF2515"/>
</dbReference>
<sequence>MRMNRMGERNRLRDIWNRLLTVPGNMTAYWTGKVAGWLQSAKLSGDAVELSVTKEEIRSLRKLAASFAEKDYPGTPPRLTAEEISLVQSIRDETKRCNRNNVTRTMAYWRVFERSPVLQWAFLAHMVSRNGGWSMTDLKGELYSRLLAPDRSDTIFDFLESANSLIFQDAYPQLRLYESSMERRRNLFHLLPVFGVSAFMRPVWEQFWREGNSALLTVGLIVNEQHYIEGRVVQDERFRRAILDTADFQAQTVLQLNCLLFPYAPEGALAHPEASSQPRNHRLAGLILEDFSDLSGRIEFGKALYAILFAVPAVAKGVRDFASSRTHTGSRADYWPGIFATLRSEPPKAQYVEKLDGGILLPGATPLYSPKLEQAWKDKPFTPPDRYDWYRLRAGSTVSGRATDRERGGNDDPFRYFGKMRPPLHYEMTNEYSFALNKLELAVLAGDMLFD</sequence>
<protein>
    <submittedName>
        <fullName evidence="1">DUF2515 domain-containing protein</fullName>
    </submittedName>
</protein>
<name>A0A5C4T2P9_9BACL</name>
<dbReference type="Proteomes" id="UP000307943">
    <property type="component" value="Unassembled WGS sequence"/>
</dbReference>
<evidence type="ECO:0000313" key="1">
    <source>
        <dbReference type="EMBL" id="TNJ63010.1"/>
    </source>
</evidence>
<proteinExistence type="predicted"/>
<dbReference type="EMBL" id="VDCQ01000050">
    <property type="protein sequence ID" value="TNJ63010.1"/>
    <property type="molecule type" value="Genomic_DNA"/>
</dbReference>
<dbReference type="OrthoDB" id="2690514at2"/>
<organism evidence="1 2">
    <name type="scientific">Paenibacillus hemerocallicola</name>
    <dbReference type="NCBI Taxonomy" id="1172614"/>
    <lineage>
        <taxon>Bacteria</taxon>
        <taxon>Bacillati</taxon>
        <taxon>Bacillota</taxon>
        <taxon>Bacilli</taxon>
        <taxon>Bacillales</taxon>
        <taxon>Paenibacillaceae</taxon>
        <taxon>Paenibacillus</taxon>
    </lineage>
</organism>
<gene>
    <name evidence="1" type="ORF">FE784_27875</name>
</gene>
<evidence type="ECO:0000313" key="2">
    <source>
        <dbReference type="Proteomes" id="UP000307943"/>
    </source>
</evidence>
<keyword evidence="2" id="KW-1185">Reference proteome</keyword>
<dbReference type="Pfam" id="PF10720">
    <property type="entry name" value="DUF2515"/>
    <property type="match status" value="1"/>
</dbReference>